<accession>A0A485LEB5</accession>
<dbReference type="GO" id="GO:0034498">
    <property type="term" value="P:early endosome to Golgi transport"/>
    <property type="evidence" value="ECO:0007669"/>
    <property type="project" value="TreeGrafter"/>
</dbReference>
<dbReference type="PANTHER" id="PTHR13251:SF3">
    <property type="entry name" value="TRAFFICKING PROTEIN PARTICLE COMPLEX SUBUNIT 10"/>
    <property type="match status" value="1"/>
</dbReference>
<keyword evidence="4" id="KW-1185">Reference proteome</keyword>
<dbReference type="PANTHER" id="PTHR13251">
    <property type="entry name" value="EPILEPSY HOLOPROSENCEPHALY CANDIDATE 1/TMEM1"/>
    <property type="match status" value="1"/>
</dbReference>
<organism evidence="3 4">
    <name type="scientific">Aphanomyces stellatus</name>
    <dbReference type="NCBI Taxonomy" id="120398"/>
    <lineage>
        <taxon>Eukaryota</taxon>
        <taxon>Sar</taxon>
        <taxon>Stramenopiles</taxon>
        <taxon>Oomycota</taxon>
        <taxon>Saprolegniomycetes</taxon>
        <taxon>Saprolegniales</taxon>
        <taxon>Verrucalvaceae</taxon>
        <taxon>Aphanomyces</taxon>
    </lineage>
</organism>
<proteinExistence type="predicted"/>
<reference evidence="2" key="2">
    <citation type="submission" date="2019-06" db="EMBL/GenBank/DDBJ databases">
        <title>Genomics analysis of Aphanomyces spp. identifies a new class of oomycete effector associated with host adaptation.</title>
        <authorList>
            <person name="Gaulin E."/>
        </authorList>
    </citation>
    <scope>NUCLEOTIDE SEQUENCE</scope>
    <source>
        <strain evidence="2">CBS 578.67</strain>
    </source>
</reference>
<gene>
    <name evidence="3" type="primary">Aste57867_20148</name>
    <name evidence="2" type="ORF">As57867_020082</name>
    <name evidence="3" type="ORF">ASTE57867_20148</name>
</gene>
<dbReference type="GO" id="GO:0005829">
    <property type="term" value="C:cytosol"/>
    <property type="evidence" value="ECO:0007669"/>
    <property type="project" value="GOC"/>
</dbReference>
<reference evidence="3 4" key="1">
    <citation type="submission" date="2019-03" db="EMBL/GenBank/DDBJ databases">
        <authorList>
            <person name="Gaulin E."/>
            <person name="Dumas B."/>
        </authorList>
    </citation>
    <scope>NUCLEOTIDE SEQUENCE [LARGE SCALE GENOMIC DNA]</scope>
    <source>
        <strain evidence="3">CBS 568.67</strain>
    </source>
</reference>
<evidence type="ECO:0000313" key="4">
    <source>
        <dbReference type="Proteomes" id="UP000332933"/>
    </source>
</evidence>
<dbReference type="EMBL" id="CAADRA010006765">
    <property type="protein sequence ID" value="VFT96843.1"/>
    <property type="molecule type" value="Genomic_DNA"/>
</dbReference>
<evidence type="ECO:0000313" key="3">
    <source>
        <dbReference type="EMBL" id="VFT96843.1"/>
    </source>
</evidence>
<evidence type="ECO:0000313" key="2">
    <source>
        <dbReference type="EMBL" id="KAF0688278.1"/>
    </source>
</evidence>
<dbReference type="EMBL" id="VJMH01006742">
    <property type="protein sequence ID" value="KAF0688278.1"/>
    <property type="molecule type" value="Genomic_DNA"/>
</dbReference>
<name>A0A485LEB5_9STRA</name>
<sequence length="1170" mass="128937">MAVPPDDGRKAATLYESIPLVPQLKNYGYTPSSMAENAYTSDRTNGVCVNYEDHGGVWQFLYPSLSQRLPLRGIVWKNHLQTNKTIDRLHVNFQHIPSGGGAADTGVLDTSGLVFLFVVKCEDMETYKTKIKPVLSAWVDRMTLHHNEWLVLYVPLGTQATAAPASASRGLTSAFSQTFRDSSKVYRKIFERMKIDFADKTVKMDRICKIEVLEGNSVVGGVPGQQQQHESQWSEVLIKLKTCIMDAFDTRCAEYEEQLRHLDGKRALSGWDFSSFLQVKESLALLYIQATLFDDAIRHYDELEAIYTSVDVPSATSRRLHMDKSDPILTATPFDIDMTSVRMNIAVNAASPLYIRLYLFCRQVAISYLMDAHGDVCTRGLDFIPQFLAMLQQIDDLPPTLPLQWAVGAALALCVSCEHEVDRDHGEAMAKHFGELLYLARRHCKALVALPTTASSSSSSWYHSLQSPDVLNDITHLASVQFARAGRARFAAFLGGQCARHAIAAAATAGGGIPDDTCCPRLLTQMQQYEKDQWWALMYPTVDALIATEIRRGHLEEAIDLCIHWMKLDAARDVWATVFAMWVDALAQAAAQDVVVPVVWTHLFEPTVVVTQASLASVQLQLTLKNTLGVAIVLDHVDVLFDQTSQRQLHSMTSMDDCLSLESLVPSEVEGGTHSRMRATTAATMTNIDDFTASLNHEATCTDLPPATPTPTATNKSMVISLAECALAARDHARFDLKGVPCVGHFVCHRVNCRLGAYAFSLPLDEPVAFDIEHAYKSTMAVTVECAPLLLPSAATPLVVVVDPKDDALLGGRVVLRCRGARGFDHPTGGDDTTQEIALQVPPTTSIWRAEVKLTSGSADDATGRVDVDVECHYAFTHASTAVLRRLACQTCHVTRPVAPPVEAAAVSTKRVGDRAFVQIQLRCNDVMGLYIDPAAYELICPSTGVNLLNEAVVETELRVLANPNAQLQPLTLLPSSTWYACFVLQVPRDDVALPEATSGDHEELTLRLFYKTALDGTDVATAAAAVAYDVRLRDWLPRSVPTDAMFHLTTRMLENALSTSSSPPIRRSQWVDFAVDVTPPKQSYAHEKRETWIALDASSARYWICAGPAVQCLRSDHVQFRLRPLHLGRLPLPSFMLTTRPCVDARYEVCPVDASHVQQAKTHVVVVVG</sequence>
<dbReference type="Proteomes" id="UP000332933">
    <property type="component" value="Unassembled WGS sequence"/>
</dbReference>
<evidence type="ECO:0000259" key="1">
    <source>
        <dbReference type="Pfam" id="PF23036"/>
    </source>
</evidence>
<dbReference type="Pfam" id="PF23036">
    <property type="entry name" value="TRAPPC10_1st"/>
    <property type="match status" value="1"/>
</dbReference>
<dbReference type="AlphaFoldDB" id="A0A485LEB5"/>
<protein>
    <submittedName>
        <fullName evidence="3">Aste57867_20148 protein</fullName>
    </submittedName>
</protein>
<feature type="domain" description="TRAPPC10/Trs130 N-terminal" evidence="1">
    <location>
        <begin position="47"/>
        <end position="370"/>
    </location>
</feature>
<dbReference type="OrthoDB" id="10256906at2759"/>
<dbReference type="InterPro" id="IPR045126">
    <property type="entry name" value="TRAPPC10/Trs130"/>
</dbReference>
<dbReference type="GO" id="GO:0006891">
    <property type="term" value="P:intra-Golgi vesicle-mediated transport"/>
    <property type="evidence" value="ECO:0007669"/>
    <property type="project" value="TreeGrafter"/>
</dbReference>
<dbReference type="InterPro" id="IPR056913">
    <property type="entry name" value="TRAPPC10/Trs130_N"/>
</dbReference>
<dbReference type="GO" id="GO:1990071">
    <property type="term" value="C:TRAPPII protein complex"/>
    <property type="evidence" value="ECO:0007669"/>
    <property type="project" value="InterPro"/>
</dbReference>